<comment type="caution">
    <text evidence="2">The sequence shown here is derived from an EMBL/GenBank/DDBJ whole genome shotgun (WGS) entry which is preliminary data.</text>
</comment>
<dbReference type="InterPro" id="IPR036291">
    <property type="entry name" value="NAD(P)-bd_dom_sf"/>
</dbReference>
<dbReference type="Gene3D" id="3.40.50.720">
    <property type="entry name" value="NAD(P)-binding Rossmann-like Domain"/>
    <property type="match status" value="1"/>
</dbReference>
<accession>A0ABU8JC71</accession>
<dbReference type="PRINTS" id="PR00080">
    <property type="entry name" value="SDRFAMILY"/>
</dbReference>
<protein>
    <submittedName>
        <fullName evidence="2">SDR family oxidoreductase</fullName>
    </submittedName>
</protein>
<dbReference type="RefSeq" id="WP_336807780.1">
    <property type="nucleotide sequence ID" value="NZ_JBBBNY010000006.1"/>
</dbReference>
<dbReference type="CDD" id="cd05233">
    <property type="entry name" value="SDR_c"/>
    <property type="match status" value="1"/>
</dbReference>
<dbReference type="SUPFAM" id="SSF51735">
    <property type="entry name" value="NAD(P)-binding Rossmann-fold domains"/>
    <property type="match status" value="1"/>
</dbReference>
<evidence type="ECO:0000256" key="1">
    <source>
        <dbReference type="ARBA" id="ARBA00006484"/>
    </source>
</evidence>
<dbReference type="Proteomes" id="UP001381174">
    <property type="component" value="Unassembled WGS sequence"/>
</dbReference>
<reference evidence="2 3" key="1">
    <citation type="journal article" date="2014" name="Int. J. Syst. Evol. Microbiol.">
        <title>Fulvimonas yonginensis sp. nov., isolated from greenhouse soil, and emended description of the genus Fulvimonas.</title>
        <authorList>
            <person name="Ahn J.H."/>
            <person name="Kim S.J."/>
            <person name="Weon H.Y."/>
            <person name="Hong S.B."/>
            <person name="Seok S.J."/>
            <person name="Kwon S.W."/>
        </authorList>
    </citation>
    <scope>NUCLEOTIDE SEQUENCE [LARGE SCALE GENOMIC DNA]</scope>
    <source>
        <strain evidence="2 3">KACC 16952</strain>
    </source>
</reference>
<organism evidence="2 3">
    <name type="scientific">Fulvimonas yonginensis</name>
    <dbReference type="NCBI Taxonomy" id="1495200"/>
    <lineage>
        <taxon>Bacteria</taxon>
        <taxon>Pseudomonadati</taxon>
        <taxon>Pseudomonadota</taxon>
        <taxon>Gammaproteobacteria</taxon>
        <taxon>Lysobacterales</taxon>
        <taxon>Rhodanobacteraceae</taxon>
        <taxon>Fulvimonas</taxon>
    </lineage>
</organism>
<dbReference type="PRINTS" id="PR00081">
    <property type="entry name" value="GDHRDH"/>
</dbReference>
<dbReference type="PANTHER" id="PTHR42760">
    <property type="entry name" value="SHORT-CHAIN DEHYDROGENASES/REDUCTASES FAMILY MEMBER"/>
    <property type="match status" value="1"/>
</dbReference>
<proteinExistence type="inferred from homology"/>
<keyword evidence="3" id="KW-1185">Reference proteome</keyword>
<name>A0ABU8JC71_9GAMM</name>
<evidence type="ECO:0000313" key="3">
    <source>
        <dbReference type="Proteomes" id="UP001381174"/>
    </source>
</evidence>
<sequence length="156" mass="16381">MGAPHSDPLDTTLEEVQRTLGVDLLAPWLLCQAAARAGAIVNITSVHEEISLPGSAAYDAAKAALRSLTRTLALELAGRGVRLNTVAPGLIETPLTANRIHDPQRAGHDRRQIPMHRPGRPQELVNAALFLASDEASQSPAAAASSMALMRNLGGA</sequence>
<dbReference type="EMBL" id="JBBBNY010000006">
    <property type="protein sequence ID" value="MEI7037154.1"/>
    <property type="molecule type" value="Genomic_DNA"/>
</dbReference>
<dbReference type="Pfam" id="PF13561">
    <property type="entry name" value="adh_short_C2"/>
    <property type="match status" value="1"/>
</dbReference>
<evidence type="ECO:0000313" key="2">
    <source>
        <dbReference type="EMBL" id="MEI7037154.1"/>
    </source>
</evidence>
<comment type="similarity">
    <text evidence="1">Belongs to the short-chain dehydrogenases/reductases (SDR) family.</text>
</comment>
<gene>
    <name evidence="2" type="ORF">WAT24_10340</name>
</gene>
<dbReference type="InterPro" id="IPR002347">
    <property type="entry name" value="SDR_fam"/>
</dbReference>